<feature type="compositionally biased region" description="Polar residues" evidence="2">
    <location>
        <begin position="43"/>
        <end position="58"/>
    </location>
</feature>
<name>A0A0B1TP13_OESDE</name>
<feature type="compositionally biased region" description="Low complexity" evidence="2">
    <location>
        <begin position="59"/>
        <end position="68"/>
    </location>
</feature>
<keyword evidence="5" id="KW-1185">Reference proteome</keyword>
<feature type="compositionally biased region" description="Basic and acidic residues" evidence="2">
    <location>
        <begin position="10"/>
        <end position="29"/>
    </location>
</feature>
<reference evidence="4 5" key="1">
    <citation type="submission" date="2014-03" db="EMBL/GenBank/DDBJ databases">
        <title>Draft genome of the hookworm Oesophagostomum dentatum.</title>
        <authorList>
            <person name="Mitreva M."/>
        </authorList>
    </citation>
    <scope>NUCLEOTIDE SEQUENCE [LARGE SCALE GENOMIC DNA]</scope>
    <source>
        <strain evidence="4 5">OD-Hann</strain>
    </source>
</reference>
<gene>
    <name evidence="4" type="ORF">OESDEN_02172</name>
</gene>
<dbReference type="PROSITE" id="PS50175">
    <property type="entry name" value="ASP_PROT_RETROV"/>
    <property type="match status" value="1"/>
</dbReference>
<feature type="compositionally biased region" description="Basic and acidic residues" evidence="2">
    <location>
        <begin position="69"/>
        <end position="80"/>
    </location>
</feature>
<evidence type="ECO:0000259" key="3">
    <source>
        <dbReference type="PROSITE" id="PS50175"/>
    </source>
</evidence>
<dbReference type="OrthoDB" id="5854524at2759"/>
<dbReference type="Proteomes" id="UP000053660">
    <property type="component" value="Unassembled WGS sequence"/>
</dbReference>
<dbReference type="GO" id="GO:0006508">
    <property type="term" value="P:proteolysis"/>
    <property type="evidence" value="ECO:0007669"/>
    <property type="project" value="InterPro"/>
</dbReference>
<dbReference type="EMBL" id="KN549390">
    <property type="protein sequence ID" value="KHJ97846.1"/>
    <property type="molecule type" value="Genomic_DNA"/>
</dbReference>
<feature type="region of interest" description="Disordered" evidence="2">
    <location>
        <begin position="1"/>
        <end position="102"/>
    </location>
</feature>
<dbReference type="InterPro" id="IPR021109">
    <property type="entry name" value="Peptidase_aspartic_dom_sf"/>
</dbReference>
<organism evidence="4 5">
    <name type="scientific">Oesophagostomum dentatum</name>
    <name type="common">Nodular worm</name>
    <dbReference type="NCBI Taxonomy" id="61180"/>
    <lineage>
        <taxon>Eukaryota</taxon>
        <taxon>Metazoa</taxon>
        <taxon>Ecdysozoa</taxon>
        <taxon>Nematoda</taxon>
        <taxon>Chromadorea</taxon>
        <taxon>Rhabditida</taxon>
        <taxon>Rhabditina</taxon>
        <taxon>Rhabditomorpha</taxon>
        <taxon>Strongyloidea</taxon>
        <taxon>Strongylidae</taxon>
        <taxon>Oesophagostomum</taxon>
    </lineage>
</organism>
<accession>A0A0B1TP13</accession>
<proteinExistence type="predicted"/>
<dbReference type="Gene3D" id="2.40.70.10">
    <property type="entry name" value="Acid Proteases"/>
    <property type="match status" value="1"/>
</dbReference>
<dbReference type="Pfam" id="PF13650">
    <property type="entry name" value="Asp_protease_2"/>
    <property type="match status" value="1"/>
</dbReference>
<feature type="compositionally biased region" description="Polar residues" evidence="2">
    <location>
        <begin position="81"/>
        <end position="102"/>
    </location>
</feature>
<feature type="domain" description="Peptidase A2" evidence="3">
    <location>
        <begin position="140"/>
        <end position="178"/>
    </location>
</feature>
<sequence length="351" mass="38947">MRFDYASAKSENEKKNSANEIESIEKETQFNDVLATAKEMNKAQGSGNVISQKQQSADNNRYSGSNYNRRTDEVRQRDSEGSSNYDSHQTAGATARNQTSTPANLELETLPLSVPDKEQIVLTTAEGMVWNHNAEKFEKILFFFDTGAQETVIREDLAAKLGLPEVKNEICIMPGLGGHTETFASNIISIKAGIAYGKELEVLVRTKPIISKGIPSVKLNGPDKEFLEAKQVCVENSKLSGELQNLDVLIGLNYYYNFITENGENLHTPSGFRIAKTIFGPAIYGKGSAVIKDDEKCISYGMTAIMEPENKTLTKLSEPEGEYFQKYSKEISFCDGYITAPFPLKQSRKSQ</sequence>
<evidence type="ECO:0000256" key="2">
    <source>
        <dbReference type="SAM" id="MobiDB-lite"/>
    </source>
</evidence>
<protein>
    <submittedName>
        <fullName evidence="4">Tas retrotransposon peptidase A16</fullName>
    </submittedName>
</protein>
<dbReference type="GO" id="GO:0004190">
    <property type="term" value="F:aspartic-type endopeptidase activity"/>
    <property type="evidence" value="ECO:0007669"/>
    <property type="project" value="InterPro"/>
</dbReference>
<dbReference type="InterPro" id="IPR001995">
    <property type="entry name" value="Peptidase_A2_cat"/>
</dbReference>
<evidence type="ECO:0000313" key="4">
    <source>
        <dbReference type="EMBL" id="KHJ97846.1"/>
    </source>
</evidence>
<evidence type="ECO:0000256" key="1">
    <source>
        <dbReference type="ARBA" id="ARBA00022801"/>
    </source>
</evidence>
<dbReference type="AlphaFoldDB" id="A0A0B1TP13"/>
<keyword evidence="1" id="KW-0378">Hydrolase</keyword>
<evidence type="ECO:0000313" key="5">
    <source>
        <dbReference type="Proteomes" id="UP000053660"/>
    </source>
</evidence>